<evidence type="ECO:0000313" key="2">
    <source>
        <dbReference type="EMBL" id="AFJ53904.1"/>
    </source>
</evidence>
<reference evidence="2" key="1">
    <citation type="journal article" date="2012" name="Mol. Biol. Rep.">
        <title>Molecular variability in the Celleporella hyalina (Bryozoa; Cheilostomata) species complex: evidence for cryptic speciation from complete mitochondrial genomes.</title>
        <authorList>
            <person name="Waeschenbach A."/>
            <person name="Porter J.S."/>
            <person name="Hughes R.N."/>
        </authorList>
    </citation>
    <scope>NUCLEOTIDE SEQUENCE</scope>
    <source>
        <strain evidence="2">W</strain>
    </source>
</reference>
<keyword evidence="1" id="KW-1133">Transmembrane helix</keyword>
<name>I6Q037_9BILA</name>
<dbReference type="AlphaFoldDB" id="I6Q037"/>
<sequence length="41" mass="4918">MPVYIPHLSPIIWFDLFLVLIFILMIMVLSFESYNPSLIKY</sequence>
<evidence type="ECO:0000256" key="1">
    <source>
        <dbReference type="SAM" id="Phobius"/>
    </source>
</evidence>
<gene>
    <name evidence="2" type="primary">ATP8</name>
</gene>
<organism evidence="2">
    <name type="scientific">Celleporella hyalina</name>
    <dbReference type="NCBI Taxonomy" id="60593"/>
    <lineage>
        <taxon>Eukaryota</taxon>
        <taxon>Metazoa</taxon>
        <taxon>Spiralia</taxon>
        <taxon>Lophotrochozoa</taxon>
        <taxon>Bryozoa</taxon>
        <taxon>Gymnolaemata</taxon>
        <taxon>Cheilostomatida</taxon>
        <taxon>Flustrina</taxon>
        <taxon>Hippothooidea</taxon>
        <taxon>Hippothoidae</taxon>
        <taxon>Celleporella</taxon>
    </lineage>
</organism>
<feature type="transmembrane region" description="Helical" evidence="1">
    <location>
        <begin position="12"/>
        <end position="31"/>
    </location>
</feature>
<keyword evidence="1" id="KW-0812">Transmembrane</keyword>
<keyword evidence="2" id="KW-0496">Mitochondrion</keyword>
<geneLocation type="mitochondrion" evidence="2"/>
<dbReference type="EMBL" id="JQ839276">
    <property type="protein sequence ID" value="AFJ53904.1"/>
    <property type="molecule type" value="Genomic_DNA"/>
</dbReference>
<proteinExistence type="predicted"/>
<accession>I6Q037</accession>
<protein>
    <submittedName>
        <fullName evidence="2">ATP synthase F0 subunit 8</fullName>
    </submittedName>
</protein>
<keyword evidence="1" id="KW-0472">Membrane</keyword>